<dbReference type="SUPFAM" id="SSF47576">
    <property type="entry name" value="Calponin-homology domain, CH-domain"/>
    <property type="match status" value="1"/>
</dbReference>
<evidence type="ECO:0000256" key="10">
    <source>
        <dbReference type="ARBA" id="ARBA00023306"/>
    </source>
</evidence>
<keyword evidence="8" id="KW-0498">Mitosis</keyword>
<sequence length="265" mass="30312">MAVNVYSTSVTSDNLSRHDMLVWINESLQMNLTKIEMLCSGAVYCQFMDMLFPNSVPLKKVKFGAKLEHEYIHNFKLLQVAFKKMGVDKIIPVDKLVKGKFQDNFEFVQWFKKFFDANYDGKEYDPVEARQGQDAVPTPNPATSALNKPPKKSLNQGERCASSDGSEFGSVTVINRFRNAEVFIMEMLKSTIQDMEKERDFYFGKLRNIELICQEKEGEGDPTLQRIVDILYATDVMWAGPRLDTEAEAHKRGRTRSPFCAANTF</sequence>
<dbReference type="InterPro" id="IPR036133">
    <property type="entry name" value="EB1_C_sf"/>
</dbReference>
<accession>A0A3Q0RM95</accession>
<keyword evidence="6" id="KW-0132">Cell division</keyword>
<dbReference type="Gene3D" id="1.10.418.10">
    <property type="entry name" value="Calponin-like domain"/>
    <property type="match status" value="1"/>
</dbReference>
<evidence type="ECO:0000256" key="7">
    <source>
        <dbReference type="ARBA" id="ARBA00022701"/>
    </source>
</evidence>
<dbReference type="GO" id="GO:0000922">
    <property type="term" value="C:spindle pole"/>
    <property type="evidence" value="ECO:0007669"/>
    <property type="project" value="UniProtKB-SubCell"/>
</dbReference>
<keyword evidence="10" id="KW-0131">Cell cycle</keyword>
<dbReference type="InterPro" id="IPR001715">
    <property type="entry name" value="CH_dom"/>
</dbReference>
<dbReference type="GO" id="GO:0005813">
    <property type="term" value="C:centrosome"/>
    <property type="evidence" value="ECO:0007669"/>
    <property type="project" value="UniProtKB-SubCell"/>
</dbReference>
<reference evidence="15" key="2">
    <citation type="submission" date="2025-09" db="UniProtKB">
        <authorList>
            <consortium name="Ensembl"/>
        </authorList>
    </citation>
    <scope>IDENTIFICATION</scope>
</reference>
<evidence type="ECO:0000259" key="13">
    <source>
        <dbReference type="PROSITE" id="PS50021"/>
    </source>
</evidence>
<evidence type="ECO:0000256" key="2">
    <source>
        <dbReference type="ARBA" id="ARBA00004647"/>
    </source>
</evidence>
<dbReference type="SUPFAM" id="SSF140612">
    <property type="entry name" value="EB1 dimerisation domain-like"/>
    <property type="match status" value="1"/>
</dbReference>
<feature type="domain" description="Calponin-homology (CH)" evidence="13">
    <location>
        <begin position="14"/>
        <end position="116"/>
    </location>
</feature>
<dbReference type="GO" id="GO:0005874">
    <property type="term" value="C:microtubule"/>
    <property type="evidence" value="ECO:0007669"/>
    <property type="project" value="UniProtKB-KW"/>
</dbReference>
<comment type="subcellular location">
    <subcellularLocation>
        <location evidence="1">Cytoplasm</location>
        <location evidence="1">Cytoskeleton</location>
        <location evidence="1">Microtubule organizing center</location>
        <location evidence="1">Centrosome</location>
    </subcellularLocation>
    <subcellularLocation>
        <location evidence="2">Cytoplasm</location>
        <location evidence="2">Cytoskeleton</location>
        <location evidence="2">Spindle pole</location>
    </subcellularLocation>
</comment>
<evidence type="ECO:0000256" key="9">
    <source>
        <dbReference type="ARBA" id="ARBA00023212"/>
    </source>
</evidence>
<dbReference type="Pfam" id="PF00307">
    <property type="entry name" value="CH"/>
    <property type="match status" value="1"/>
</dbReference>
<keyword evidence="9" id="KW-0206">Cytoskeleton</keyword>
<name>A0A3Q0RM95_AMPCI</name>
<dbReference type="PANTHER" id="PTHR10623">
    <property type="entry name" value="MICROTUBULE-ASSOCIATED PROTEIN RP/EB FAMILY MEMBER"/>
    <property type="match status" value="1"/>
</dbReference>
<feature type="region of interest" description="Disordered" evidence="12">
    <location>
        <begin position="128"/>
        <end position="166"/>
    </location>
</feature>
<feature type="domain" description="EB1 C-terminal" evidence="14">
    <location>
        <begin position="170"/>
        <end position="240"/>
    </location>
</feature>
<evidence type="ECO:0000313" key="16">
    <source>
        <dbReference type="Proteomes" id="UP000261340"/>
    </source>
</evidence>
<organism evidence="15 16">
    <name type="scientific">Amphilophus citrinellus</name>
    <name type="common">Midas cichlid</name>
    <name type="synonym">Cichlasoma citrinellum</name>
    <dbReference type="NCBI Taxonomy" id="61819"/>
    <lineage>
        <taxon>Eukaryota</taxon>
        <taxon>Metazoa</taxon>
        <taxon>Chordata</taxon>
        <taxon>Craniata</taxon>
        <taxon>Vertebrata</taxon>
        <taxon>Euteleostomi</taxon>
        <taxon>Actinopterygii</taxon>
        <taxon>Neopterygii</taxon>
        <taxon>Teleostei</taxon>
        <taxon>Neoteleostei</taxon>
        <taxon>Acanthomorphata</taxon>
        <taxon>Ovalentaria</taxon>
        <taxon>Cichlomorphae</taxon>
        <taxon>Cichliformes</taxon>
        <taxon>Cichlidae</taxon>
        <taxon>New World cichlids</taxon>
        <taxon>Cichlasomatinae</taxon>
        <taxon>Heroini</taxon>
        <taxon>Amphilophus</taxon>
    </lineage>
</organism>
<reference evidence="15" key="1">
    <citation type="submission" date="2025-08" db="UniProtKB">
        <authorList>
            <consortium name="Ensembl"/>
        </authorList>
    </citation>
    <scope>IDENTIFICATION</scope>
</reference>
<keyword evidence="5" id="KW-0963">Cytoplasm</keyword>
<evidence type="ECO:0000256" key="6">
    <source>
        <dbReference type="ARBA" id="ARBA00022618"/>
    </source>
</evidence>
<evidence type="ECO:0000256" key="4">
    <source>
        <dbReference type="ARBA" id="ARBA00019567"/>
    </source>
</evidence>
<dbReference type="GO" id="GO:0051301">
    <property type="term" value="P:cell division"/>
    <property type="evidence" value="ECO:0007669"/>
    <property type="project" value="UniProtKB-KW"/>
</dbReference>
<dbReference type="GO" id="GO:0051010">
    <property type="term" value="F:microtubule plus-end binding"/>
    <property type="evidence" value="ECO:0007669"/>
    <property type="project" value="UniProtKB-ARBA"/>
</dbReference>
<keyword evidence="16" id="KW-1185">Reference proteome</keyword>
<dbReference type="Pfam" id="PF03271">
    <property type="entry name" value="EB1"/>
    <property type="match status" value="1"/>
</dbReference>
<dbReference type="Proteomes" id="UP000261340">
    <property type="component" value="Unplaced"/>
</dbReference>
<dbReference type="GeneTree" id="ENSGT00490000043329"/>
<evidence type="ECO:0000256" key="12">
    <source>
        <dbReference type="SAM" id="MobiDB-lite"/>
    </source>
</evidence>
<comment type="similarity">
    <text evidence="3">Belongs to the MAPRE family.</text>
</comment>
<evidence type="ECO:0000313" key="15">
    <source>
        <dbReference type="Ensembl" id="ENSACIP00000011457.1"/>
    </source>
</evidence>
<dbReference type="FunFam" id="1.10.418.10:FF:000007">
    <property type="entry name" value="Microtubule-associated protein, RP/EB family, member 2"/>
    <property type="match status" value="1"/>
</dbReference>
<dbReference type="InterPro" id="IPR004953">
    <property type="entry name" value="EB1_C"/>
</dbReference>
<dbReference type="InterPro" id="IPR036872">
    <property type="entry name" value="CH_dom_sf"/>
</dbReference>
<dbReference type="InterPro" id="IPR027328">
    <property type="entry name" value="MAPRE"/>
</dbReference>
<evidence type="ECO:0000256" key="11">
    <source>
        <dbReference type="PROSITE-ProRule" id="PRU00576"/>
    </source>
</evidence>
<evidence type="ECO:0000259" key="14">
    <source>
        <dbReference type="PROSITE" id="PS51230"/>
    </source>
</evidence>
<dbReference type="AlphaFoldDB" id="A0A3Q0RM95"/>
<evidence type="ECO:0000256" key="5">
    <source>
        <dbReference type="ARBA" id="ARBA00022490"/>
    </source>
</evidence>
<dbReference type="PROSITE" id="PS50021">
    <property type="entry name" value="CH"/>
    <property type="match status" value="1"/>
</dbReference>
<evidence type="ECO:0000256" key="3">
    <source>
        <dbReference type="ARBA" id="ARBA00010729"/>
    </source>
</evidence>
<proteinExistence type="inferred from homology"/>
<protein>
    <recommendedName>
        <fullName evidence="4">Microtubule-associated protein RP/EB family member 1</fullName>
    </recommendedName>
</protein>
<keyword evidence="7 11" id="KW-0493">Microtubule</keyword>
<dbReference type="Gene3D" id="1.20.5.1430">
    <property type="match status" value="1"/>
</dbReference>
<dbReference type="PROSITE" id="PS51230">
    <property type="entry name" value="EB1_C"/>
    <property type="match status" value="1"/>
</dbReference>
<evidence type="ECO:0000256" key="8">
    <source>
        <dbReference type="ARBA" id="ARBA00022776"/>
    </source>
</evidence>
<evidence type="ECO:0000256" key="1">
    <source>
        <dbReference type="ARBA" id="ARBA00004300"/>
    </source>
</evidence>
<dbReference type="Ensembl" id="ENSACIT00000011783.1">
    <property type="protein sequence ID" value="ENSACIP00000011457.1"/>
    <property type="gene ID" value="ENSACIG00000008714.1"/>
</dbReference>
<dbReference type="FunFam" id="1.20.5.1430:FF:000001">
    <property type="entry name" value="microtubule-associated protein RP/EB family member 1"/>
    <property type="match status" value="1"/>
</dbReference>